<protein>
    <recommendedName>
        <fullName evidence="2">Ice-binding protein C-terminal domain-containing protein</fullName>
    </recommendedName>
</protein>
<keyword evidence="4" id="KW-1185">Reference proteome</keyword>
<comment type="caution">
    <text evidence="3">The sequence shown here is derived from an EMBL/GenBank/DDBJ whole genome shotgun (WGS) entry which is preliminary data.</text>
</comment>
<dbReference type="Pfam" id="PF07589">
    <property type="entry name" value="PEP-CTERM"/>
    <property type="match status" value="1"/>
</dbReference>
<dbReference type="NCBIfam" id="NF038118">
    <property type="entry name" value="PEP_CTERM_CCXG"/>
    <property type="match status" value="1"/>
</dbReference>
<keyword evidence="1" id="KW-0732">Signal</keyword>
<dbReference type="InterPro" id="IPR013424">
    <property type="entry name" value="Ice-binding_C"/>
</dbReference>
<evidence type="ECO:0000313" key="3">
    <source>
        <dbReference type="EMBL" id="MBB5019030.1"/>
    </source>
</evidence>
<accession>A0A840MKT8</accession>
<gene>
    <name evidence="3" type="ORF">HNQ59_002328</name>
</gene>
<dbReference type="NCBIfam" id="TIGR02595">
    <property type="entry name" value="PEP_CTERM"/>
    <property type="match status" value="1"/>
</dbReference>
<evidence type="ECO:0000259" key="2">
    <source>
        <dbReference type="Pfam" id="PF07589"/>
    </source>
</evidence>
<reference evidence="3 4" key="1">
    <citation type="submission" date="2020-08" db="EMBL/GenBank/DDBJ databases">
        <title>Genomic Encyclopedia of Type Strains, Phase IV (KMG-IV): sequencing the most valuable type-strain genomes for metagenomic binning, comparative biology and taxonomic classification.</title>
        <authorList>
            <person name="Goeker M."/>
        </authorList>
    </citation>
    <scope>NUCLEOTIDE SEQUENCE [LARGE SCALE GENOMIC DNA]</scope>
    <source>
        <strain evidence="3 4">DSM 27165</strain>
    </source>
</reference>
<feature type="chain" id="PRO_5033029199" description="Ice-binding protein C-terminal domain-containing protein" evidence="1">
    <location>
        <begin position="21"/>
        <end position="219"/>
    </location>
</feature>
<proteinExistence type="predicted"/>
<dbReference type="Proteomes" id="UP000575898">
    <property type="component" value="Unassembled WGS sequence"/>
</dbReference>
<dbReference type="AlphaFoldDB" id="A0A840MKT8"/>
<organism evidence="3 4">
    <name type="scientific">Chitinivorax tropicus</name>
    <dbReference type="NCBI Taxonomy" id="714531"/>
    <lineage>
        <taxon>Bacteria</taxon>
        <taxon>Pseudomonadati</taxon>
        <taxon>Pseudomonadota</taxon>
        <taxon>Betaproteobacteria</taxon>
        <taxon>Chitinivorax</taxon>
    </lineage>
</organism>
<sequence>MKKIVSALMAFMAIGGCLGAATVANASVITYQSRFSDAGNFASGAEYKSAIDGLLTTGATAGYCDRNVGVFADINNQMLCRNGSDSNIAFHYNIAFGLAATNSWSFRLGPDFSKGGAVFLDGQLVASKNDDLWWFGDFNAKDELLEATVTNLLAGNHVLDIYGFDSCCDGEQSAQFRVGAGQWTTFSRQDKQNHVPEPASLALVGAAAIGLRASRRLWV</sequence>
<feature type="signal peptide" evidence="1">
    <location>
        <begin position="1"/>
        <end position="20"/>
    </location>
</feature>
<dbReference type="RefSeq" id="WP_184039197.1">
    <property type="nucleotide sequence ID" value="NZ_JACHHY010000013.1"/>
</dbReference>
<evidence type="ECO:0000256" key="1">
    <source>
        <dbReference type="SAM" id="SignalP"/>
    </source>
</evidence>
<evidence type="ECO:0000313" key="4">
    <source>
        <dbReference type="Proteomes" id="UP000575898"/>
    </source>
</evidence>
<dbReference type="EMBL" id="JACHHY010000013">
    <property type="protein sequence ID" value="MBB5019030.1"/>
    <property type="molecule type" value="Genomic_DNA"/>
</dbReference>
<dbReference type="PROSITE" id="PS51257">
    <property type="entry name" value="PROKAR_LIPOPROTEIN"/>
    <property type="match status" value="1"/>
</dbReference>
<name>A0A840MKT8_9PROT</name>
<feature type="domain" description="Ice-binding protein C-terminal" evidence="2">
    <location>
        <begin position="195"/>
        <end position="216"/>
    </location>
</feature>